<dbReference type="EMBL" id="CP024770">
    <property type="protein sequence ID" value="QGY32026.1"/>
    <property type="molecule type" value="Genomic_DNA"/>
</dbReference>
<proteinExistence type="predicted"/>
<dbReference type="Proteomes" id="UP000502005">
    <property type="component" value="Plasmid pNE1B"/>
</dbReference>
<keyword evidence="1" id="KW-0614">Plasmid</keyword>
<sequence length="139" mass="15476">MTANVKQHTPLPEPGDIVWCHFPQLPGKPSPKPRPALVLQVSDKDHEVMVVYGTSQKTQKIYPTEFLLKKGEPGFSLSGLARDTKFDMAVKVELPFNSDWFDLAPIKDGVASMSPVMGALHPTYLERVKQANRNADKFS</sequence>
<protein>
    <recommendedName>
        <fullName evidence="3">Type II toxin-antitoxin system PemK/MazF family toxin</fullName>
    </recommendedName>
</protein>
<dbReference type="Gene3D" id="2.30.30.110">
    <property type="match status" value="1"/>
</dbReference>
<dbReference type="InterPro" id="IPR003477">
    <property type="entry name" value="PemK-like"/>
</dbReference>
<name>A0A6B9GFU5_PANCY</name>
<evidence type="ECO:0000313" key="2">
    <source>
        <dbReference type="Proteomes" id="UP000502005"/>
    </source>
</evidence>
<evidence type="ECO:0000313" key="1">
    <source>
        <dbReference type="EMBL" id="QGY32026.1"/>
    </source>
</evidence>
<dbReference type="RefSeq" id="WP_208717926.1">
    <property type="nucleotide sequence ID" value="NZ_CP024770.1"/>
</dbReference>
<dbReference type="Pfam" id="PF02452">
    <property type="entry name" value="PemK_toxin"/>
    <property type="match status" value="1"/>
</dbReference>
<evidence type="ECO:0008006" key="3">
    <source>
        <dbReference type="Google" id="ProtNLM"/>
    </source>
</evidence>
<reference evidence="1 2" key="1">
    <citation type="submission" date="2017-11" db="EMBL/GenBank/DDBJ databases">
        <title>Genome sequence of Pantoea cypripedii NE1.</title>
        <authorList>
            <person name="Nascimento F.X."/>
        </authorList>
    </citation>
    <scope>NUCLEOTIDE SEQUENCE [LARGE SCALE GENOMIC DNA]</scope>
    <source>
        <strain evidence="1 2">NE1</strain>
        <plasmid evidence="2">pne1b</plasmid>
    </source>
</reference>
<dbReference type="AlphaFoldDB" id="A0A6B9GFU5"/>
<geneLocation type="plasmid" evidence="2">
    <name>pne1b</name>
</geneLocation>
<accession>A0A6B9GFU5</accession>
<dbReference type="GO" id="GO:0003677">
    <property type="term" value="F:DNA binding"/>
    <property type="evidence" value="ECO:0007669"/>
    <property type="project" value="InterPro"/>
</dbReference>
<organism evidence="1 2">
    <name type="scientific">Pantoea cypripedii</name>
    <name type="common">Pectobacterium cypripedii</name>
    <name type="synonym">Erwinia cypripedii</name>
    <dbReference type="NCBI Taxonomy" id="55209"/>
    <lineage>
        <taxon>Bacteria</taxon>
        <taxon>Pseudomonadati</taxon>
        <taxon>Pseudomonadota</taxon>
        <taxon>Gammaproteobacteria</taxon>
        <taxon>Enterobacterales</taxon>
        <taxon>Erwiniaceae</taxon>
        <taxon>Pantoea</taxon>
    </lineage>
</organism>
<gene>
    <name evidence="1" type="ORF">CUN67_23800</name>
</gene>
<dbReference type="InterPro" id="IPR011067">
    <property type="entry name" value="Plasmid_toxin/cell-grow_inhib"/>
</dbReference>
<dbReference type="SUPFAM" id="SSF50118">
    <property type="entry name" value="Cell growth inhibitor/plasmid maintenance toxic component"/>
    <property type="match status" value="1"/>
</dbReference>